<organism evidence="1 2">
    <name type="scientific">Phlebia brevispora</name>
    <dbReference type="NCBI Taxonomy" id="194682"/>
    <lineage>
        <taxon>Eukaryota</taxon>
        <taxon>Fungi</taxon>
        <taxon>Dikarya</taxon>
        <taxon>Basidiomycota</taxon>
        <taxon>Agaricomycotina</taxon>
        <taxon>Agaricomycetes</taxon>
        <taxon>Polyporales</taxon>
        <taxon>Meruliaceae</taxon>
        <taxon>Phlebia</taxon>
    </lineage>
</organism>
<gene>
    <name evidence="1" type="ORF">NM688_g3108</name>
</gene>
<evidence type="ECO:0000313" key="2">
    <source>
        <dbReference type="Proteomes" id="UP001148662"/>
    </source>
</evidence>
<accession>A0ACC1T6W0</accession>
<sequence>MAPKARNVGPTSKAATGKLQGGRTKPKATPKQPLSTAERLKRLFTSLCAQIDGGHFTNAIKTCDKILRVEPNDQDALQTKLFLLLQTEQYATALTLIDQGSDYMFEKAYSLYRTNREGEARETLNELKNSKGEDDRGIIHLEAQLHYREGSYEPAFELYNQLLDTSEPVSPTPSVMCMH</sequence>
<dbReference type="EMBL" id="JANHOG010000430">
    <property type="protein sequence ID" value="KAJ3554431.1"/>
    <property type="molecule type" value="Genomic_DNA"/>
</dbReference>
<name>A0ACC1T6W0_9APHY</name>
<evidence type="ECO:0000313" key="1">
    <source>
        <dbReference type="EMBL" id="KAJ3554431.1"/>
    </source>
</evidence>
<keyword evidence="2" id="KW-1185">Reference proteome</keyword>
<comment type="caution">
    <text evidence="1">The sequence shown here is derived from an EMBL/GenBank/DDBJ whole genome shotgun (WGS) entry which is preliminary data.</text>
</comment>
<protein>
    <submittedName>
        <fullName evidence="1">Uncharacterized protein</fullName>
    </submittedName>
</protein>
<reference evidence="1" key="1">
    <citation type="submission" date="2022-07" db="EMBL/GenBank/DDBJ databases">
        <title>Genome Sequence of Phlebia brevispora.</title>
        <authorList>
            <person name="Buettner E."/>
        </authorList>
    </citation>
    <scope>NUCLEOTIDE SEQUENCE</scope>
    <source>
        <strain evidence="1">MPL23</strain>
    </source>
</reference>
<proteinExistence type="predicted"/>
<dbReference type="Proteomes" id="UP001148662">
    <property type="component" value="Unassembled WGS sequence"/>
</dbReference>